<gene>
    <name evidence="2" type="ORF">A9200_04570</name>
</gene>
<dbReference type="InterPro" id="IPR016040">
    <property type="entry name" value="NAD(P)-bd_dom"/>
</dbReference>
<comment type="caution">
    <text evidence="2">The sequence shown here is derived from an EMBL/GenBank/DDBJ whole genome shotgun (WGS) entry which is preliminary data.</text>
</comment>
<evidence type="ECO:0000313" key="2">
    <source>
        <dbReference type="EMBL" id="OBR38944.1"/>
    </source>
</evidence>
<keyword evidence="3" id="KW-1185">Reference proteome</keyword>
<dbReference type="PANTHER" id="PTHR15020:SF11">
    <property type="entry name" value="OS06G0360300 PROTEIN"/>
    <property type="match status" value="1"/>
</dbReference>
<dbReference type="EMBL" id="LZFP01000012">
    <property type="protein sequence ID" value="OBR38944.1"/>
    <property type="molecule type" value="Genomic_DNA"/>
</dbReference>
<feature type="domain" description="NAD(P)-binding" evidence="1">
    <location>
        <begin position="7"/>
        <end position="223"/>
    </location>
</feature>
<reference evidence="3" key="1">
    <citation type="submission" date="2016-06" db="EMBL/GenBank/DDBJ databases">
        <authorList>
            <person name="Zhan P."/>
        </authorList>
    </citation>
    <scope>NUCLEOTIDE SEQUENCE [LARGE SCALE GENOMIC DNA]</scope>
    <source>
        <strain evidence="3">T28</strain>
    </source>
</reference>
<dbReference type="Proteomes" id="UP000092164">
    <property type="component" value="Unassembled WGS sequence"/>
</dbReference>
<dbReference type="RefSeq" id="WP_068484764.1">
    <property type="nucleotide sequence ID" value="NZ_CP018760.1"/>
</dbReference>
<name>A0A1B7Z8B0_9FLAO</name>
<accession>A0A1B7Z8B0</accession>
<protein>
    <submittedName>
        <fullName evidence="2">NAD-dependent epimerase</fullName>
    </submittedName>
</protein>
<dbReference type="KEGG" id="mart:BTR34_17710"/>
<dbReference type="PANTHER" id="PTHR15020">
    <property type="entry name" value="FLAVIN REDUCTASE-RELATED"/>
    <property type="match status" value="1"/>
</dbReference>
<evidence type="ECO:0000313" key="3">
    <source>
        <dbReference type="Proteomes" id="UP000092164"/>
    </source>
</evidence>
<dbReference type="InterPro" id="IPR036291">
    <property type="entry name" value="NAD(P)-bd_dom_sf"/>
</dbReference>
<proteinExistence type="predicted"/>
<dbReference type="Gene3D" id="3.40.50.720">
    <property type="entry name" value="NAD(P)-binding Rossmann-like Domain"/>
    <property type="match status" value="1"/>
</dbReference>
<dbReference type="SUPFAM" id="SSF51735">
    <property type="entry name" value="NAD(P)-binding Rossmann-fold domains"/>
    <property type="match status" value="1"/>
</dbReference>
<dbReference type="STRING" id="1836467.BTR34_17710"/>
<dbReference type="OrthoDB" id="9790734at2"/>
<organism evidence="2 3">
    <name type="scientific">Maribacter hydrothermalis</name>
    <dbReference type="NCBI Taxonomy" id="1836467"/>
    <lineage>
        <taxon>Bacteria</taxon>
        <taxon>Pseudomonadati</taxon>
        <taxon>Bacteroidota</taxon>
        <taxon>Flavobacteriia</taxon>
        <taxon>Flavobacteriales</taxon>
        <taxon>Flavobacteriaceae</taxon>
        <taxon>Maribacter</taxon>
    </lineage>
</organism>
<dbReference type="AlphaFoldDB" id="A0A1B7Z8B0"/>
<sequence>MTVLVVGASGATGSQLVTQLLHQNNSVKIIVRSPEKLPESWKSNDKLQIITASILNLTDSEMQDLVSDCHAVATCLGHNLTLKGMYGQPRKLVTEATRRLCKAIKANNLKSSVKFVLMNTTGVRNRDIDEPIFFAQKCVIGLLRVLLPPHVDNENAADYLRTQIGQNNSAVDWVAVRPDGLINEDQVNDYEIFQSPTRSAIFNAGKVSRINVAHFMASLINDENLWRKWKGQMPVIYSTAQNN</sequence>
<dbReference type="Pfam" id="PF13460">
    <property type="entry name" value="NAD_binding_10"/>
    <property type="match status" value="1"/>
</dbReference>
<evidence type="ECO:0000259" key="1">
    <source>
        <dbReference type="Pfam" id="PF13460"/>
    </source>
</evidence>